<feature type="transmembrane region" description="Helical" evidence="7">
    <location>
        <begin position="444"/>
        <end position="466"/>
    </location>
</feature>
<keyword evidence="2" id="KW-1003">Cell membrane</keyword>
<feature type="transmembrane region" description="Helical" evidence="7">
    <location>
        <begin position="516"/>
        <end position="537"/>
    </location>
</feature>
<feature type="transmembrane region" description="Helical" evidence="7">
    <location>
        <begin position="393"/>
        <end position="413"/>
    </location>
</feature>
<evidence type="ECO:0000256" key="5">
    <source>
        <dbReference type="ARBA" id="ARBA00023136"/>
    </source>
</evidence>
<feature type="transmembrane region" description="Helical" evidence="7">
    <location>
        <begin position="486"/>
        <end position="504"/>
    </location>
</feature>
<feature type="transmembrane region" description="Helical" evidence="7">
    <location>
        <begin position="66"/>
        <end position="82"/>
    </location>
</feature>
<feature type="transmembrane region" description="Helical" evidence="7">
    <location>
        <begin position="419"/>
        <end position="437"/>
    </location>
</feature>
<evidence type="ECO:0000256" key="1">
    <source>
        <dbReference type="ARBA" id="ARBA00004651"/>
    </source>
</evidence>
<dbReference type="RefSeq" id="WP_344826634.1">
    <property type="nucleotide sequence ID" value="NZ_BAABEZ010000022.1"/>
</dbReference>
<dbReference type="Pfam" id="PF13515">
    <property type="entry name" value="FUSC_2"/>
    <property type="match status" value="1"/>
</dbReference>
<evidence type="ECO:0000313" key="10">
    <source>
        <dbReference type="Proteomes" id="UP001501410"/>
    </source>
</evidence>
<comment type="similarity">
    <text evidence="6">Belongs to the YccS/YhfK family.</text>
</comment>
<feature type="transmembrane region" description="Helical" evidence="7">
    <location>
        <begin position="112"/>
        <end position="130"/>
    </location>
</feature>
<proteinExistence type="inferred from homology"/>
<dbReference type="InterPro" id="IPR049453">
    <property type="entry name" value="Memb_transporter_dom"/>
</dbReference>
<evidence type="ECO:0000256" key="2">
    <source>
        <dbReference type="ARBA" id="ARBA00022475"/>
    </source>
</evidence>
<gene>
    <name evidence="9" type="ORF">GCM10023092_21240</name>
</gene>
<feature type="transmembrane region" description="Helical" evidence="7">
    <location>
        <begin position="142"/>
        <end position="162"/>
    </location>
</feature>
<name>A0ABP8MX55_9BACT</name>
<dbReference type="EMBL" id="BAABEZ010000022">
    <property type="protein sequence ID" value="GAA4456248.1"/>
    <property type="molecule type" value="Genomic_DNA"/>
</dbReference>
<keyword evidence="10" id="KW-1185">Reference proteome</keyword>
<evidence type="ECO:0000256" key="6">
    <source>
        <dbReference type="ARBA" id="ARBA00043993"/>
    </source>
</evidence>
<reference evidence="10" key="1">
    <citation type="journal article" date="2019" name="Int. J. Syst. Evol. Microbiol.">
        <title>The Global Catalogue of Microorganisms (GCM) 10K type strain sequencing project: providing services to taxonomists for standard genome sequencing and annotation.</title>
        <authorList>
            <consortium name="The Broad Institute Genomics Platform"/>
            <consortium name="The Broad Institute Genome Sequencing Center for Infectious Disease"/>
            <person name="Wu L."/>
            <person name="Ma J."/>
        </authorList>
    </citation>
    <scope>NUCLEOTIDE SEQUENCE [LARGE SCALE GENOMIC DNA]</scope>
    <source>
        <strain evidence="10">JCM 31921</strain>
    </source>
</reference>
<organism evidence="9 10">
    <name type="scientific">Rurimicrobium arvi</name>
    <dbReference type="NCBI Taxonomy" id="2049916"/>
    <lineage>
        <taxon>Bacteria</taxon>
        <taxon>Pseudomonadati</taxon>
        <taxon>Bacteroidota</taxon>
        <taxon>Chitinophagia</taxon>
        <taxon>Chitinophagales</taxon>
        <taxon>Chitinophagaceae</taxon>
        <taxon>Rurimicrobium</taxon>
    </lineage>
</organism>
<protein>
    <recommendedName>
        <fullName evidence="8">Integral membrane bound transporter domain-containing protein</fullName>
    </recommendedName>
</protein>
<comment type="caution">
    <text evidence="9">The sequence shown here is derived from an EMBL/GenBank/DDBJ whole genome shotgun (WGS) entry which is preliminary data.</text>
</comment>
<evidence type="ECO:0000313" key="9">
    <source>
        <dbReference type="EMBL" id="GAA4456248.1"/>
    </source>
</evidence>
<comment type="subcellular location">
    <subcellularLocation>
        <location evidence="1">Cell membrane</location>
        <topology evidence="1">Multi-pass membrane protein</topology>
    </subcellularLocation>
</comment>
<dbReference type="PANTHER" id="PTHR30509:SF9">
    <property type="entry name" value="MULTIDRUG RESISTANCE PROTEIN MDTO"/>
    <property type="match status" value="1"/>
</dbReference>
<evidence type="ECO:0000256" key="3">
    <source>
        <dbReference type="ARBA" id="ARBA00022692"/>
    </source>
</evidence>
<feature type="transmembrane region" description="Helical" evidence="7">
    <location>
        <begin position="14"/>
        <end position="34"/>
    </location>
</feature>
<evidence type="ECO:0000256" key="4">
    <source>
        <dbReference type="ARBA" id="ARBA00022989"/>
    </source>
</evidence>
<feature type="domain" description="Integral membrane bound transporter" evidence="8">
    <location>
        <begin position="405"/>
        <end position="528"/>
    </location>
</feature>
<feature type="transmembrane region" description="Helical" evidence="7">
    <location>
        <begin position="88"/>
        <end position="105"/>
    </location>
</feature>
<keyword evidence="4 7" id="KW-1133">Transmembrane helix</keyword>
<keyword evidence="5 7" id="KW-0472">Membrane</keyword>
<evidence type="ECO:0000256" key="7">
    <source>
        <dbReference type="SAM" id="Phobius"/>
    </source>
</evidence>
<sequence length="722" mass="81756">MLGRLVESERYEPMLSWGIRMTIAVVAPLIYGILSGHPEHSMWIIVSAESIGWVELKGSFAQRTRLLLGGAFLALLFGFAGSLTAGSLPLSLLCMMVVVFIASLFKNLGERGSGLSLTVYVMFIIANAYPLQEMSAIWERSFYIGIGGLWSLFVGVVASLFISEQTPFKRSIAFIWKSTAGLAATIDMGWDGKTSKAGLREIYLKQKEINSSIDSSLQLYDKRAYHPNHESVQAHEMAKLRKNAYLTGATLMAIAQQLEGVKMSALPGEVRQSIHAILKSIAVICERMTVYTVAPKPEEEVLLRSRMIRLQNMIDLVRESTVPEEEQRSVKYVLHYTGRIIRLIDEAISHIKAVDGDPKVYRSYSLMKTLLILHHRHWMDSIRRLANINTHSFRYAIRTALVATLALFIDKYFEIDHGYWLPFTVMIVVQPYFGATLKKALDRILGTISGVVAGGLLLALPAEFHMKEILLMTSPVLMVYFLRKQYSLATFFISIFLVALFAVENSLDNSVILTRALCTIGGAALAVIGEFALLPTWDKDWLPRHIAEAINASFNYFLFTFQPNNFSSLHQWTHYRRLAESANSNAFDSFNRYLAEPTSKDKDFTVHYQIISHCIRVIRELNNYHLEADTVPGKMSVAAFAEPRMRIAECRELFSEILAQLAELHISVEPDKRPVEIEDDRISLIPVNAEQQIYLDKLAVELNAFKRDMKRWQSQYTVERES</sequence>
<accession>A0ABP8MX55</accession>
<dbReference type="PANTHER" id="PTHR30509">
    <property type="entry name" value="P-HYDROXYBENZOIC ACID EFFLUX PUMP SUBUNIT-RELATED"/>
    <property type="match status" value="1"/>
</dbReference>
<dbReference type="Proteomes" id="UP001501410">
    <property type="component" value="Unassembled WGS sequence"/>
</dbReference>
<evidence type="ECO:0000259" key="8">
    <source>
        <dbReference type="Pfam" id="PF13515"/>
    </source>
</evidence>
<keyword evidence="3 7" id="KW-0812">Transmembrane</keyword>